<feature type="transmembrane region" description="Helical" evidence="1">
    <location>
        <begin position="110"/>
        <end position="133"/>
    </location>
</feature>
<keyword evidence="3" id="KW-1185">Reference proteome</keyword>
<reference evidence="2 3" key="1">
    <citation type="submission" date="2022-10" db="EMBL/GenBank/DDBJ databases">
        <title>Luteolibacter arcticus strain CCTCC AB 2014275, whole genome shotgun sequencing project.</title>
        <authorList>
            <person name="Zhao G."/>
            <person name="Shen L."/>
        </authorList>
    </citation>
    <scope>NUCLEOTIDE SEQUENCE [LARGE SCALE GENOMIC DNA]</scope>
    <source>
        <strain evidence="2 3">CCTCC AB 2014275</strain>
    </source>
</reference>
<evidence type="ECO:0000313" key="2">
    <source>
        <dbReference type="EMBL" id="MCW1922206.1"/>
    </source>
</evidence>
<feature type="transmembrane region" description="Helical" evidence="1">
    <location>
        <begin position="12"/>
        <end position="33"/>
    </location>
</feature>
<organism evidence="2 3">
    <name type="scientific">Luteolibacter arcticus</name>
    <dbReference type="NCBI Taxonomy" id="1581411"/>
    <lineage>
        <taxon>Bacteria</taxon>
        <taxon>Pseudomonadati</taxon>
        <taxon>Verrucomicrobiota</taxon>
        <taxon>Verrucomicrobiia</taxon>
        <taxon>Verrucomicrobiales</taxon>
        <taxon>Verrucomicrobiaceae</taxon>
        <taxon>Luteolibacter</taxon>
    </lineage>
</organism>
<name>A0ABT3GFG9_9BACT</name>
<evidence type="ECO:0000313" key="3">
    <source>
        <dbReference type="Proteomes" id="UP001320876"/>
    </source>
</evidence>
<feature type="transmembrane region" description="Helical" evidence="1">
    <location>
        <begin position="72"/>
        <end position="98"/>
    </location>
</feature>
<gene>
    <name evidence="2" type="ORF">OKA05_06555</name>
</gene>
<keyword evidence="1" id="KW-0812">Transmembrane</keyword>
<dbReference type="RefSeq" id="WP_264486316.1">
    <property type="nucleotide sequence ID" value="NZ_JAPDDT010000002.1"/>
</dbReference>
<keyword evidence="1" id="KW-0472">Membrane</keyword>
<evidence type="ECO:0000256" key="1">
    <source>
        <dbReference type="SAM" id="Phobius"/>
    </source>
</evidence>
<dbReference type="Proteomes" id="UP001320876">
    <property type="component" value="Unassembled WGS sequence"/>
</dbReference>
<feature type="transmembrane region" description="Helical" evidence="1">
    <location>
        <begin position="45"/>
        <end position="65"/>
    </location>
</feature>
<accession>A0ABT3GFG9</accession>
<sequence>MNVTPSAFRRTIYPTLCLSLPGLVAVCSLFFGLSGALQSSAYYQVQIALGYAAMILVIELVGVPLRTRLWHFWAGIPFSVFLFTVGVFAGCAASMLVYPDVDFVPHVFAPFFLISVYGFLPATVFGVIGTLILRGITPRAPHLEP</sequence>
<proteinExistence type="predicted"/>
<protein>
    <submittedName>
        <fullName evidence="2">Uncharacterized protein</fullName>
    </submittedName>
</protein>
<comment type="caution">
    <text evidence="2">The sequence shown here is derived from an EMBL/GenBank/DDBJ whole genome shotgun (WGS) entry which is preliminary data.</text>
</comment>
<dbReference type="EMBL" id="JAPDDT010000002">
    <property type="protein sequence ID" value="MCW1922206.1"/>
    <property type="molecule type" value="Genomic_DNA"/>
</dbReference>
<keyword evidence="1" id="KW-1133">Transmembrane helix</keyword>